<dbReference type="Pfam" id="PF00561">
    <property type="entry name" value="Abhydrolase_1"/>
    <property type="match status" value="1"/>
</dbReference>
<evidence type="ECO:0000313" key="4">
    <source>
        <dbReference type="Proteomes" id="UP001164472"/>
    </source>
</evidence>
<dbReference type="Proteomes" id="UP001164472">
    <property type="component" value="Chromosome"/>
</dbReference>
<accession>A0A9E8HKS4</accession>
<name>A0A9E8HKS4_9ALTE</name>
<feature type="domain" description="AB hydrolase-1" evidence="2">
    <location>
        <begin position="63"/>
        <end position="313"/>
    </location>
</feature>
<proteinExistence type="predicted"/>
<organism evidence="3 4">
    <name type="scientific">Alkalimarinus sediminis</name>
    <dbReference type="NCBI Taxonomy" id="1632866"/>
    <lineage>
        <taxon>Bacteria</taxon>
        <taxon>Pseudomonadati</taxon>
        <taxon>Pseudomonadota</taxon>
        <taxon>Gammaproteobacteria</taxon>
        <taxon>Alteromonadales</taxon>
        <taxon>Alteromonadaceae</taxon>
        <taxon>Alkalimarinus</taxon>
    </lineage>
</organism>
<evidence type="ECO:0000259" key="2">
    <source>
        <dbReference type="Pfam" id="PF00561"/>
    </source>
</evidence>
<feature type="chain" id="PRO_5039162230" evidence="1">
    <location>
        <begin position="23"/>
        <end position="329"/>
    </location>
</feature>
<dbReference type="PANTHER" id="PTHR45763:SF46">
    <property type="entry name" value="AB HYDROLASE-1 DOMAIN-CONTAINING PROTEIN"/>
    <property type="match status" value="1"/>
</dbReference>
<sequence length="329" mass="37418">MTQRTYTYIAALFVIVQLSACATPRVDRNIYTTAEPDQGNPQIALWGERKVAWLERGDPQGFPVFYAHGNPGSRLEVLFLDEKAQEYGIRLLVIDRPGLGQSDYVPDYDLLDFANDIEQFADENGIKDFGLLGWSSGGPPVLAVAHHLPERAKFAISVSGYTNFGELDEALDLMKSYDLRGPELSQDRPKLFNQAVKLVRWTDITLPNFYMKMAEAEMADYDRNILQDKQTADIFMRNQQEALQQGVKGTIQDLEVQWTAWGFSLKDISVPVYIYQGQKDTFVPWKFAEHMANTIPNAELHLKPEAGHLIPLDPVYQDEIFTIMLQHIE</sequence>
<dbReference type="AlphaFoldDB" id="A0A9E8HKS4"/>
<keyword evidence="4" id="KW-1185">Reference proteome</keyword>
<dbReference type="InterPro" id="IPR000073">
    <property type="entry name" value="AB_hydrolase_1"/>
</dbReference>
<dbReference type="RefSeq" id="WP_251810068.1">
    <property type="nucleotide sequence ID" value="NZ_CP101527.1"/>
</dbReference>
<evidence type="ECO:0000256" key="1">
    <source>
        <dbReference type="SAM" id="SignalP"/>
    </source>
</evidence>
<dbReference type="KEGG" id="asem:NNL22_16720"/>
<gene>
    <name evidence="3" type="ORF">NNL22_16720</name>
</gene>
<dbReference type="SUPFAM" id="SSF53474">
    <property type="entry name" value="alpha/beta-Hydrolases"/>
    <property type="match status" value="1"/>
</dbReference>
<keyword evidence="3" id="KW-0378">Hydrolase</keyword>
<protein>
    <submittedName>
        <fullName evidence="3">Alpha/beta hydrolase</fullName>
    </submittedName>
</protein>
<dbReference type="EMBL" id="CP101527">
    <property type="protein sequence ID" value="UZW74641.1"/>
    <property type="molecule type" value="Genomic_DNA"/>
</dbReference>
<dbReference type="InterPro" id="IPR029058">
    <property type="entry name" value="AB_hydrolase_fold"/>
</dbReference>
<dbReference type="GO" id="GO:0016787">
    <property type="term" value="F:hydrolase activity"/>
    <property type="evidence" value="ECO:0007669"/>
    <property type="project" value="UniProtKB-KW"/>
</dbReference>
<dbReference type="Gene3D" id="3.40.50.1820">
    <property type="entry name" value="alpha/beta hydrolase"/>
    <property type="match status" value="1"/>
</dbReference>
<keyword evidence="1" id="KW-0732">Signal</keyword>
<feature type="signal peptide" evidence="1">
    <location>
        <begin position="1"/>
        <end position="22"/>
    </location>
</feature>
<evidence type="ECO:0000313" key="3">
    <source>
        <dbReference type="EMBL" id="UZW74641.1"/>
    </source>
</evidence>
<reference evidence="3" key="1">
    <citation type="submission" date="2022-07" db="EMBL/GenBank/DDBJ databases">
        <title>Alkalimarinus sp. nov., isolated from gut of a Alitta virens.</title>
        <authorList>
            <person name="Yang A.I."/>
            <person name="Shin N.-R."/>
        </authorList>
    </citation>
    <scope>NUCLEOTIDE SEQUENCE</scope>
    <source>
        <strain evidence="3">FA028</strain>
    </source>
</reference>
<dbReference type="PANTHER" id="PTHR45763">
    <property type="entry name" value="HYDROLASE, ALPHA/BETA FOLD FAMILY PROTEIN, EXPRESSED-RELATED"/>
    <property type="match status" value="1"/>
</dbReference>